<dbReference type="InterPro" id="IPR032413">
    <property type="entry name" value="Arm_3"/>
</dbReference>
<protein>
    <submittedName>
        <fullName evidence="1">Uncharacterized protein</fullName>
    </submittedName>
</protein>
<proteinExistence type="predicted"/>
<dbReference type="InterPro" id="IPR011989">
    <property type="entry name" value="ARM-like"/>
</dbReference>
<dbReference type="AlphaFoldDB" id="A0A8J8NG06"/>
<dbReference type="Pfam" id="PF16186">
    <property type="entry name" value="Arm_3"/>
    <property type="match status" value="1"/>
</dbReference>
<reference evidence="1" key="1">
    <citation type="submission" date="2019-06" db="EMBL/GenBank/DDBJ databases">
        <authorList>
            <person name="Zheng W."/>
        </authorList>
    </citation>
    <scope>NUCLEOTIDE SEQUENCE</scope>
    <source>
        <strain evidence="1">QDHG01</strain>
    </source>
</reference>
<keyword evidence="2" id="KW-1185">Reference proteome</keyword>
<sequence>MIFALDINDVRLLMGALDSLDDLIALDAWYGSEGTSYSLTAEFERNGGLDRLEEVMKHPNMDVYNRASRLMAKYFERVPVIEAAQSTNMSDVSTTYGTVHQQQNSFMQNQYQQQNYGNSQSIFNI</sequence>
<accession>A0A8J8NG06</accession>
<gene>
    <name evidence="1" type="ORF">FGO68_gene12212</name>
</gene>
<organism evidence="1 2">
    <name type="scientific">Halteria grandinella</name>
    <dbReference type="NCBI Taxonomy" id="5974"/>
    <lineage>
        <taxon>Eukaryota</taxon>
        <taxon>Sar</taxon>
        <taxon>Alveolata</taxon>
        <taxon>Ciliophora</taxon>
        <taxon>Intramacronucleata</taxon>
        <taxon>Spirotrichea</taxon>
        <taxon>Stichotrichia</taxon>
        <taxon>Sporadotrichida</taxon>
        <taxon>Halteriidae</taxon>
        <taxon>Halteria</taxon>
    </lineage>
</organism>
<comment type="caution">
    <text evidence="1">The sequence shown here is derived from an EMBL/GenBank/DDBJ whole genome shotgun (WGS) entry which is preliminary data.</text>
</comment>
<dbReference type="Gene3D" id="1.25.10.10">
    <property type="entry name" value="Leucine-rich Repeat Variant"/>
    <property type="match status" value="1"/>
</dbReference>
<dbReference type="EMBL" id="RRYP01017548">
    <property type="protein sequence ID" value="TNV74064.1"/>
    <property type="molecule type" value="Genomic_DNA"/>
</dbReference>
<evidence type="ECO:0000313" key="2">
    <source>
        <dbReference type="Proteomes" id="UP000785679"/>
    </source>
</evidence>
<evidence type="ECO:0000313" key="1">
    <source>
        <dbReference type="EMBL" id="TNV74064.1"/>
    </source>
</evidence>
<name>A0A8J8NG06_HALGN</name>
<dbReference type="Proteomes" id="UP000785679">
    <property type="component" value="Unassembled WGS sequence"/>
</dbReference>